<dbReference type="SUPFAM" id="SSF53474">
    <property type="entry name" value="alpha/beta-Hydrolases"/>
    <property type="match status" value="1"/>
</dbReference>
<dbReference type="RefSeq" id="XP_016629231.1">
    <property type="nucleotide sequence ID" value="XM_016779520.1"/>
</dbReference>
<dbReference type="Gene3D" id="3.40.50.1820">
    <property type="entry name" value="alpha/beta hydrolase"/>
    <property type="match status" value="1"/>
</dbReference>
<dbReference type="STRING" id="1442371.A0A0D2KEG3"/>
<keyword evidence="1" id="KW-0378">Hydrolase</keyword>
<organism evidence="3 4">
    <name type="scientific">Fonsecaea multimorphosa CBS 102226</name>
    <dbReference type="NCBI Taxonomy" id="1442371"/>
    <lineage>
        <taxon>Eukaryota</taxon>
        <taxon>Fungi</taxon>
        <taxon>Dikarya</taxon>
        <taxon>Ascomycota</taxon>
        <taxon>Pezizomycotina</taxon>
        <taxon>Eurotiomycetes</taxon>
        <taxon>Chaetothyriomycetidae</taxon>
        <taxon>Chaetothyriales</taxon>
        <taxon>Herpotrichiellaceae</taxon>
        <taxon>Fonsecaea</taxon>
    </lineage>
</organism>
<evidence type="ECO:0000259" key="2">
    <source>
        <dbReference type="Pfam" id="PF20434"/>
    </source>
</evidence>
<dbReference type="InterPro" id="IPR049492">
    <property type="entry name" value="BD-FAE-like_dom"/>
</dbReference>
<dbReference type="VEuPathDB" id="FungiDB:Z520_09024"/>
<dbReference type="AlphaFoldDB" id="A0A0D2KEG3"/>
<gene>
    <name evidence="3" type="ORF">Z520_09024</name>
</gene>
<feature type="domain" description="BD-FAE-like" evidence="2">
    <location>
        <begin position="67"/>
        <end position="169"/>
    </location>
</feature>
<evidence type="ECO:0000313" key="4">
    <source>
        <dbReference type="Proteomes" id="UP000053411"/>
    </source>
</evidence>
<dbReference type="Pfam" id="PF20434">
    <property type="entry name" value="BD-FAE"/>
    <property type="match status" value="1"/>
</dbReference>
<reference evidence="3 4" key="1">
    <citation type="submission" date="2015-01" db="EMBL/GenBank/DDBJ databases">
        <title>The Genome Sequence of Fonsecaea multimorphosa CBS 102226.</title>
        <authorList>
            <consortium name="The Broad Institute Genomics Platform"/>
            <person name="Cuomo C."/>
            <person name="de Hoog S."/>
            <person name="Gorbushina A."/>
            <person name="Stielow B."/>
            <person name="Teixiera M."/>
            <person name="Abouelleil A."/>
            <person name="Chapman S.B."/>
            <person name="Priest M."/>
            <person name="Young S.K."/>
            <person name="Wortman J."/>
            <person name="Nusbaum C."/>
            <person name="Birren B."/>
        </authorList>
    </citation>
    <scope>NUCLEOTIDE SEQUENCE [LARGE SCALE GENOMIC DNA]</scope>
    <source>
        <strain evidence="3 4">CBS 102226</strain>
    </source>
</reference>
<protein>
    <recommendedName>
        <fullName evidence="2">BD-FAE-like domain-containing protein</fullName>
    </recommendedName>
</protein>
<evidence type="ECO:0000256" key="1">
    <source>
        <dbReference type="ARBA" id="ARBA00022801"/>
    </source>
</evidence>
<keyword evidence="4" id="KW-1185">Reference proteome</keyword>
<proteinExistence type="predicted"/>
<dbReference type="OrthoDB" id="433474at2759"/>
<dbReference type="GO" id="GO:0016787">
    <property type="term" value="F:hydrolase activity"/>
    <property type="evidence" value="ECO:0007669"/>
    <property type="project" value="UniProtKB-KW"/>
</dbReference>
<evidence type="ECO:0000313" key="3">
    <source>
        <dbReference type="EMBL" id="KIX95108.1"/>
    </source>
</evidence>
<sequence length="373" mass="41455">MAEVEVINMDEIRAAFTAALKDVKDWNNSFDWPEAHTFVYREIDGVKIEVDVQVRETPISSDSFVQSAKRPIALFIHGGGWMAGIRNDCPKPIVHEFITKGFAFVSIDYRLLPEVDFITGQLNDVAFVETWIREKLQSCLQDRGVNVTVDTDAIVVLGGSAGSHLASLTPKIWKKKPQALLLLAGPTNLFLVRKLGRPLGGGKLTEVVARVPLDPTPEFIKSAFFESVRTNSAPNYNVEPFSEPRSLLSLSIHLNDVIPEFLVLGLPDGKLPKKGSAPKEKIEFISAYFGDLSDWPPTFQMVGDTDEAFDVTQLSLFHDKLRDHNIPSAMLVVPQKSHGYEGMAKIGDPTHLRYIQPACEFVINSVLKENKAK</sequence>
<dbReference type="InterPro" id="IPR050300">
    <property type="entry name" value="GDXG_lipolytic_enzyme"/>
</dbReference>
<accession>A0A0D2KEG3</accession>
<dbReference type="PANTHER" id="PTHR48081">
    <property type="entry name" value="AB HYDROLASE SUPERFAMILY PROTEIN C4A8.06C"/>
    <property type="match status" value="1"/>
</dbReference>
<name>A0A0D2KEG3_9EURO</name>
<dbReference type="GeneID" id="27714770"/>
<dbReference type="Proteomes" id="UP000053411">
    <property type="component" value="Unassembled WGS sequence"/>
</dbReference>
<dbReference type="EMBL" id="KN848083">
    <property type="protein sequence ID" value="KIX95108.1"/>
    <property type="molecule type" value="Genomic_DNA"/>
</dbReference>
<dbReference type="InterPro" id="IPR029058">
    <property type="entry name" value="AB_hydrolase_fold"/>
</dbReference>